<evidence type="ECO:0000256" key="1">
    <source>
        <dbReference type="SAM" id="MobiDB-lite"/>
    </source>
</evidence>
<comment type="caution">
    <text evidence="2">The sequence shown here is derived from an EMBL/GenBank/DDBJ whole genome shotgun (WGS) entry which is preliminary data.</text>
</comment>
<dbReference type="Proteomes" id="UP000723463">
    <property type="component" value="Unassembled WGS sequence"/>
</dbReference>
<evidence type="ECO:0000313" key="3">
    <source>
        <dbReference type="Proteomes" id="UP000723463"/>
    </source>
</evidence>
<feature type="region of interest" description="Disordered" evidence="1">
    <location>
        <begin position="143"/>
        <end position="165"/>
    </location>
</feature>
<feature type="compositionally biased region" description="Polar residues" evidence="1">
    <location>
        <begin position="147"/>
        <end position="165"/>
    </location>
</feature>
<reference evidence="2" key="1">
    <citation type="journal article" date="2020" name="Fungal Divers.">
        <title>Resolving the Mortierellaceae phylogeny through synthesis of multi-gene phylogenetics and phylogenomics.</title>
        <authorList>
            <person name="Vandepol N."/>
            <person name="Liber J."/>
            <person name="Desiro A."/>
            <person name="Na H."/>
            <person name="Kennedy M."/>
            <person name="Barry K."/>
            <person name="Grigoriev I.V."/>
            <person name="Miller A.N."/>
            <person name="O'Donnell K."/>
            <person name="Stajich J.E."/>
            <person name="Bonito G."/>
        </authorList>
    </citation>
    <scope>NUCLEOTIDE SEQUENCE</scope>
    <source>
        <strain evidence="2">NRRL 2591</strain>
    </source>
</reference>
<feature type="region of interest" description="Disordered" evidence="1">
    <location>
        <begin position="1"/>
        <end position="29"/>
    </location>
</feature>
<evidence type="ECO:0000313" key="2">
    <source>
        <dbReference type="EMBL" id="KAF9550401.1"/>
    </source>
</evidence>
<proteinExistence type="predicted"/>
<dbReference type="AlphaFoldDB" id="A0A9P6FGG5"/>
<gene>
    <name evidence="2" type="ORF">EC957_000703</name>
</gene>
<name>A0A9P6FGG5_9FUNG</name>
<sequence>MALTDCDNQSMITEEDNTIDCDDDASEPGYPLVEKMNPSEYEEKPAASFWAFAESDEDDPFPDDNHDSALPLPSLLAAEDSSQGENFLLWRYIHPAPAKPLSDVSPVNLPLHATAVVSTSGPSRVSLLKQLPIDDFLFKRDKEDQRPQTASFTQPSSPQHQNAIFSDGSSKMKITNHGRPGQAKEFVSEADALDDDLIHSLVITNNVPIAKKASIKKQRR</sequence>
<feature type="compositionally biased region" description="Polar residues" evidence="1">
    <location>
        <begin position="1"/>
        <end position="12"/>
    </location>
</feature>
<feature type="compositionally biased region" description="Acidic residues" evidence="1">
    <location>
        <begin position="13"/>
        <end position="26"/>
    </location>
</feature>
<organism evidence="2 3">
    <name type="scientific">Mortierella hygrophila</name>
    <dbReference type="NCBI Taxonomy" id="979708"/>
    <lineage>
        <taxon>Eukaryota</taxon>
        <taxon>Fungi</taxon>
        <taxon>Fungi incertae sedis</taxon>
        <taxon>Mucoromycota</taxon>
        <taxon>Mortierellomycotina</taxon>
        <taxon>Mortierellomycetes</taxon>
        <taxon>Mortierellales</taxon>
        <taxon>Mortierellaceae</taxon>
        <taxon>Mortierella</taxon>
    </lineage>
</organism>
<accession>A0A9P6FGG5</accession>
<keyword evidence="3" id="KW-1185">Reference proteome</keyword>
<dbReference type="EMBL" id="JAAAXW010000011">
    <property type="protein sequence ID" value="KAF9550401.1"/>
    <property type="molecule type" value="Genomic_DNA"/>
</dbReference>
<protein>
    <submittedName>
        <fullName evidence="2">Uncharacterized protein</fullName>
    </submittedName>
</protein>